<evidence type="ECO:0000313" key="1">
    <source>
        <dbReference type="EMBL" id="ETA73868.1"/>
    </source>
</evidence>
<protein>
    <submittedName>
        <fullName evidence="1">Uncharacterized protein</fullName>
    </submittedName>
</protein>
<gene>
    <name evidence="1" type="ORF">LEQ_0848</name>
</gene>
<dbReference type="PATRIC" id="fig|1392007.3.peg.1312"/>
<reference evidence="1 2" key="1">
    <citation type="journal article" date="2014" name="Genome Announc.">
        <title>The Genome of the Predominant Equine Lactobacillus Species, Lactobacillus equi, Is Reflective of Its Lifestyle Adaptations to an Herbivorous Host.</title>
        <authorList>
            <person name="O'Donnell M.M."/>
            <person name="Harris H.M."/>
            <person name="O'Toole P.W."/>
            <person name="Ross R.P."/>
        </authorList>
    </citation>
    <scope>NUCLEOTIDE SEQUENCE [LARGE SCALE GENOMIC DNA]</scope>
    <source>
        <strain evidence="1 2">DPC 6820</strain>
    </source>
</reference>
<evidence type="ECO:0000313" key="2">
    <source>
        <dbReference type="Proteomes" id="UP000018559"/>
    </source>
</evidence>
<keyword evidence="2" id="KW-1185">Reference proteome</keyword>
<comment type="caution">
    <text evidence="1">The sequence shown here is derived from an EMBL/GenBank/DDBJ whole genome shotgun (WGS) entry which is preliminary data.</text>
</comment>
<proteinExistence type="predicted"/>
<dbReference type="AlphaFoldDB" id="V7HXF1"/>
<accession>V7HXF1</accession>
<dbReference type="Proteomes" id="UP000018559">
    <property type="component" value="Unassembled WGS sequence"/>
</dbReference>
<sequence length="278" mass="31587">MRRIEIRGGALMDLIRKIKLKWLLKRSSRILTWSNLVQQLEIQTPTQAQELTVALYEACQKGKCQSFFLGKCPDCNRVLAGGWMTLADEEGFFVGNDKASALDYECLFCGCQINDTSGKQLVCEDAFLPQAYRGYITNYTLIENSQKQRYQLETLTFKQIVALHDDLVKEDIIAWEQSGHYHSLLQFLAAFCVVTEYDQSYQIYLAWLLSCQACRAVVAVGSFDYRYDFEKMGGDLFIQGRPHVGGHNLVALNLTCPCCGQANRVDQVQIFVANQDLL</sequence>
<organism evidence="1 2">
    <name type="scientific">Ligilactobacillus equi DPC 6820</name>
    <dbReference type="NCBI Taxonomy" id="1392007"/>
    <lineage>
        <taxon>Bacteria</taxon>
        <taxon>Bacillati</taxon>
        <taxon>Bacillota</taxon>
        <taxon>Bacilli</taxon>
        <taxon>Lactobacillales</taxon>
        <taxon>Lactobacillaceae</taxon>
        <taxon>Ligilactobacillus</taxon>
    </lineage>
</organism>
<name>V7HXF1_9LACO</name>
<dbReference type="EMBL" id="AWWH01000145">
    <property type="protein sequence ID" value="ETA73868.1"/>
    <property type="molecule type" value="Genomic_DNA"/>
</dbReference>